<evidence type="ECO:0000313" key="2">
    <source>
        <dbReference type="Proteomes" id="UP000030856"/>
    </source>
</evidence>
<evidence type="ECO:0000313" key="1">
    <source>
        <dbReference type="EMBL" id="KHF23992.1"/>
    </source>
</evidence>
<dbReference type="Proteomes" id="UP000030856">
    <property type="component" value="Unassembled WGS sequence"/>
</dbReference>
<reference evidence="1 2" key="1">
    <citation type="journal article" date="2014" name="BMC Genomics">
        <title>The genome of the intracellular bacterium of the coastal bivalve, Solemya velum: a blueprint for thriving in and out of symbiosis.</title>
        <authorList>
            <person name="Dmytrenko O."/>
            <person name="Russell S.L."/>
            <person name="Loo W.T."/>
            <person name="Fontanez K.M."/>
            <person name="Liao L."/>
            <person name="Roeselers G."/>
            <person name="Sharma R."/>
            <person name="Stewart F.J."/>
            <person name="Newton I.L."/>
            <person name="Woyke T."/>
            <person name="Wu D."/>
            <person name="Lang J.M."/>
            <person name="Eisen J.A."/>
            <person name="Cavanaugh C.M."/>
        </authorList>
    </citation>
    <scope>NUCLEOTIDE SEQUENCE [LARGE SCALE GENOMIC DNA]</scope>
    <source>
        <strain evidence="1 2">WH</strain>
    </source>
</reference>
<gene>
    <name evidence="1" type="ORF">JV46_29760</name>
</gene>
<organism evidence="1 2">
    <name type="scientific">Solemya velum gill symbiont</name>
    <dbReference type="NCBI Taxonomy" id="2340"/>
    <lineage>
        <taxon>Bacteria</taxon>
        <taxon>Pseudomonadati</taxon>
        <taxon>Pseudomonadota</taxon>
        <taxon>Gammaproteobacteria</taxon>
        <taxon>sulfur-oxidizing symbionts</taxon>
    </lineage>
</organism>
<dbReference type="STRING" id="2340.JV46_29760"/>
<sequence>MSINRAKERVVRILIEMEKALVPHLSFLELVVSASKIQRTALLKSCSNDQLHILCEIALNIYKGNTLDRETLNKLRPHVSLIRTLVDRKLTNSVKIKRMVRNIDIVVLLIRPFLTMLESGDTDTSH</sequence>
<accession>A0A0B0H5Q7</accession>
<protein>
    <submittedName>
        <fullName evidence="1">Uncharacterized protein</fullName>
    </submittedName>
</protein>
<name>A0A0B0H5Q7_SOVGS</name>
<dbReference type="AlphaFoldDB" id="A0A0B0H5Q7"/>
<proteinExistence type="predicted"/>
<dbReference type="EMBL" id="JRAA01000006">
    <property type="protein sequence ID" value="KHF23992.1"/>
    <property type="molecule type" value="Genomic_DNA"/>
</dbReference>
<comment type="caution">
    <text evidence="1">The sequence shown here is derived from an EMBL/GenBank/DDBJ whole genome shotgun (WGS) entry which is preliminary data.</text>
</comment>
<keyword evidence="2" id="KW-1185">Reference proteome</keyword>